<comment type="caution">
    <text evidence="7">The sequence shown here is derived from an EMBL/GenBank/DDBJ whole genome shotgun (WGS) entry which is preliminary data.</text>
</comment>
<evidence type="ECO:0000259" key="6">
    <source>
        <dbReference type="PROSITE" id="PS50893"/>
    </source>
</evidence>
<keyword evidence="4" id="KW-1278">Translocase</keyword>
<evidence type="ECO:0000256" key="1">
    <source>
        <dbReference type="ARBA" id="ARBA00022448"/>
    </source>
</evidence>
<dbReference type="OrthoDB" id="9806726at2"/>
<gene>
    <name evidence="7" type="ORF">EAH89_06545</name>
</gene>
<sequence>MSLLSVEGLGVRIGRFQAVRGVSCAVAAGECLAILGRNGAGKTSLVRGLAGLLPVTGAIRLEGADLAALGPAERSRRIGYVAQGVAQVSARLTVFDLLLLAQNGGAFAWAAPRESLRRAEAMLDLLGLQPLARRTPAEMSGGQRQMVALALALVRRPRVLLLDEPTSALDLANQLHLLELVRAHTRQAGMATVMVLHDLNLATRYADTALMLEEGAPIHAGPVAEVLTRERLARVYGVDCHVMAVEGGHRAIYPLARL</sequence>
<evidence type="ECO:0000256" key="5">
    <source>
        <dbReference type="ARBA" id="ARBA00037066"/>
    </source>
</evidence>
<organism evidence="7 8">
    <name type="scientific">Muricoccus nepalensis</name>
    <dbReference type="NCBI Taxonomy" id="1854500"/>
    <lineage>
        <taxon>Bacteria</taxon>
        <taxon>Pseudomonadati</taxon>
        <taxon>Pseudomonadota</taxon>
        <taxon>Alphaproteobacteria</taxon>
        <taxon>Acetobacterales</taxon>
        <taxon>Roseomonadaceae</taxon>
        <taxon>Muricoccus</taxon>
    </lineage>
</organism>
<evidence type="ECO:0000313" key="7">
    <source>
        <dbReference type="EMBL" id="TPG59012.1"/>
    </source>
</evidence>
<evidence type="ECO:0000256" key="3">
    <source>
        <dbReference type="ARBA" id="ARBA00022840"/>
    </source>
</evidence>
<dbReference type="InterPro" id="IPR017871">
    <property type="entry name" value="ABC_transporter-like_CS"/>
</dbReference>
<dbReference type="CDD" id="cd03214">
    <property type="entry name" value="ABC_Iron-Siderophores_B12_Hemin"/>
    <property type="match status" value="1"/>
</dbReference>
<dbReference type="EMBL" id="RCZP01000004">
    <property type="protein sequence ID" value="TPG59012.1"/>
    <property type="molecule type" value="Genomic_DNA"/>
</dbReference>
<dbReference type="InterPro" id="IPR003439">
    <property type="entry name" value="ABC_transporter-like_ATP-bd"/>
</dbReference>
<name>A0A502GBE8_9PROT</name>
<dbReference type="GO" id="GO:0016887">
    <property type="term" value="F:ATP hydrolysis activity"/>
    <property type="evidence" value="ECO:0007669"/>
    <property type="project" value="InterPro"/>
</dbReference>
<dbReference type="PANTHER" id="PTHR42794:SF1">
    <property type="entry name" value="HEMIN IMPORT ATP-BINDING PROTEIN HMUV"/>
    <property type="match status" value="1"/>
</dbReference>
<dbReference type="PROSITE" id="PS00211">
    <property type="entry name" value="ABC_TRANSPORTER_1"/>
    <property type="match status" value="1"/>
</dbReference>
<dbReference type="InterPro" id="IPR003593">
    <property type="entry name" value="AAA+_ATPase"/>
</dbReference>
<evidence type="ECO:0000313" key="8">
    <source>
        <dbReference type="Proteomes" id="UP000317078"/>
    </source>
</evidence>
<keyword evidence="2" id="KW-0547">Nucleotide-binding</keyword>
<dbReference type="Pfam" id="PF00005">
    <property type="entry name" value="ABC_tran"/>
    <property type="match status" value="1"/>
</dbReference>
<keyword evidence="1" id="KW-0813">Transport</keyword>
<dbReference type="SUPFAM" id="SSF52540">
    <property type="entry name" value="P-loop containing nucleoside triphosphate hydrolases"/>
    <property type="match status" value="1"/>
</dbReference>
<dbReference type="GO" id="GO:0005524">
    <property type="term" value="F:ATP binding"/>
    <property type="evidence" value="ECO:0007669"/>
    <property type="project" value="UniProtKB-KW"/>
</dbReference>
<dbReference type="AlphaFoldDB" id="A0A502GBE8"/>
<protein>
    <submittedName>
        <fullName evidence="7">ABC transporter ATP-binding protein</fullName>
    </submittedName>
</protein>
<reference evidence="7 8" key="1">
    <citation type="journal article" date="2019" name="Environ. Microbiol.">
        <title>Species interactions and distinct microbial communities in high Arctic permafrost affected cryosols are associated with the CH4 and CO2 gas fluxes.</title>
        <authorList>
            <person name="Altshuler I."/>
            <person name="Hamel J."/>
            <person name="Turney S."/>
            <person name="Magnuson E."/>
            <person name="Levesque R."/>
            <person name="Greer C."/>
            <person name="Whyte L.G."/>
        </authorList>
    </citation>
    <scope>NUCLEOTIDE SEQUENCE [LARGE SCALE GENOMIC DNA]</scope>
    <source>
        <strain evidence="7 8">S9.3B</strain>
    </source>
</reference>
<dbReference type="Gene3D" id="3.40.50.300">
    <property type="entry name" value="P-loop containing nucleotide triphosphate hydrolases"/>
    <property type="match status" value="1"/>
</dbReference>
<dbReference type="PROSITE" id="PS50893">
    <property type="entry name" value="ABC_TRANSPORTER_2"/>
    <property type="match status" value="1"/>
</dbReference>
<dbReference type="RefSeq" id="WP_140881996.1">
    <property type="nucleotide sequence ID" value="NZ_RCZP01000004.1"/>
</dbReference>
<dbReference type="PANTHER" id="PTHR42794">
    <property type="entry name" value="HEMIN IMPORT ATP-BINDING PROTEIN HMUV"/>
    <property type="match status" value="1"/>
</dbReference>
<keyword evidence="3 7" id="KW-0067">ATP-binding</keyword>
<evidence type="ECO:0000256" key="4">
    <source>
        <dbReference type="ARBA" id="ARBA00022967"/>
    </source>
</evidence>
<keyword evidence="8" id="KW-1185">Reference proteome</keyword>
<evidence type="ECO:0000256" key="2">
    <source>
        <dbReference type="ARBA" id="ARBA00022741"/>
    </source>
</evidence>
<feature type="domain" description="ABC transporter" evidence="6">
    <location>
        <begin position="4"/>
        <end position="239"/>
    </location>
</feature>
<dbReference type="InterPro" id="IPR027417">
    <property type="entry name" value="P-loop_NTPase"/>
</dbReference>
<comment type="function">
    <text evidence="5">Part of the ABC transporter complex HmuTUV involved in hemin import. Responsible for energy coupling to the transport system.</text>
</comment>
<accession>A0A502GBE8</accession>
<dbReference type="SMART" id="SM00382">
    <property type="entry name" value="AAA"/>
    <property type="match status" value="1"/>
</dbReference>
<dbReference type="Proteomes" id="UP000317078">
    <property type="component" value="Unassembled WGS sequence"/>
</dbReference>
<proteinExistence type="predicted"/>